<feature type="compositionally biased region" description="Basic and acidic residues" evidence="6">
    <location>
        <begin position="510"/>
        <end position="559"/>
    </location>
</feature>
<dbReference type="Gene3D" id="1.25.40.10">
    <property type="entry name" value="Tetratricopeptide repeat domain"/>
    <property type="match status" value="1"/>
</dbReference>
<dbReference type="KEGG" id="smax:FJR03_07935"/>
<dbReference type="InterPro" id="IPR050768">
    <property type="entry name" value="UPF0353/GerABKA_families"/>
</dbReference>
<name>A0A7M1AW80_9BACT</name>
<protein>
    <submittedName>
        <fullName evidence="9">VWA domain-containing protein</fullName>
    </submittedName>
</protein>
<feature type="compositionally biased region" description="Basic and acidic residues" evidence="6">
    <location>
        <begin position="463"/>
        <end position="477"/>
    </location>
</feature>
<dbReference type="EMBL" id="CP041165">
    <property type="protein sequence ID" value="QOP41674.1"/>
    <property type="molecule type" value="Genomic_DNA"/>
</dbReference>
<keyword evidence="10" id="KW-1185">Reference proteome</keyword>
<feature type="transmembrane region" description="Helical" evidence="7">
    <location>
        <begin position="53"/>
        <end position="74"/>
    </location>
</feature>
<organism evidence="9 10">
    <name type="scientific">Sulfurimonas marina</name>
    <dbReference type="NCBI Taxonomy" id="2590551"/>
    <lineage>
        <taxon>Bacteria</taxon>
        <taxon>Pseudomonadati</taxon>
        <taxon>Campylobacterota</taxon>
        <taxon>Epsilonproteobacteria</taxon>
        <taxon>Campylobacterales</taxon>
        <taxon>Sulfurimonadaceae</taxon>
        <taxon>Sulfurimonas</taxon>
    </lineage>
</organism>
<dbReference type="PROSITE" id="PS50005">
    <property type="entry name" value="TPR"/>
    <property type="match status" value="1"/>
</dbReference>
<gene>
    <name evidence="9" type="ORF">FJR03_07935</name>
</gene>
<feature type="region of interest" description="Disordered" evidence="6">
    <location>
        <begin position="463"/>
        <end position="583"/>
    </location>
</feature>
<dbReference type="RefSeq" id="WP_193112992.1">
    <property type="nucleotide sequence ID" value="NZ_CP041165.1"/>
</dbReference>
<keyword evidence="2 7" id="KW-0812">Transmembrane</keyword>
<dbReference type="InterPro" id="IPR002035">
    <property type="entry name" value="VWF_A"/>
</dbReference>
<feature type="compositionally biased region" description="Basic and acidic residues" evidence="6">
    <location>
        <begin position="602"/>
        <end position="612"/>
    </location>
</feature>
<dbReference type="PANTHER" id="PTHR22550">
    <property type="entry name" value="SPORE GERMINATION PROTEIN"/>
    <property type="match status" value="1"/>
</dbReference>
<feature type="region of interest" description="Disordered" evidence="6">
    <location>
        <begin position="593"/>
        <end position="612"/>
    </location>
</feature>
<keyword evidence="5" id="KW-0802">TPR repeat</keyword>
<keyword evidence="3 7" id="KW-1133">Transmembrane helix</keyword>
<dbReference type="Gene3D" id="3.40.50.410">
    <property type="entry name" value="von Willebrand factor, type A domain"/>
    <property type="match status" value="1"/>
</dbReference>
<dbReference type="SMART" id="SM00028">
    <property type="entry name" value="TPR"/>
    <property type="match status" value="2"/>
</dbReference>
<dbReference type="PANTHER" id="PTHR22550:SF5">
    <property type="entry name" value="LEUCINE ZIPPER PROTEIN 4"/>
    <property type="match status" value="1"/>
</dbReference>
<dbReference type="AlphaFoldDB" id="A0A7M1AW80"/>
<evidence type="ECO:0000256" key="1">
    <source>
        <dbReference type="ARBA" id="ARBA00022475"/>
    </source>
</evidence>
<accession>A0A7M1AW80</accession>
<reference evidence="9 10" key="1">
    <citation type="submission" date="2019-06" db="EMBL/GenBank/DDBJ databases">
        <title>Sulfurimonas gotlandica sp. nov., a chemoautotrophic and psychrotolerant epsilonproteobacterium isolated from a pelagic redoxcline, and an emended description of the genus Sulfurimonas.</title>
        <authorList>
            <person name="Wang S."/>
            <person name="Jiang L."/>
            <person name="Shao Z."/>
        </authorList>
    </citation>
    <scope>NUCLEOTIDE SEQUENCE [LARGE SCALE GENOMIC DNA]</scope>
    <source>
        <strain evidence="9 10">B2</strain>
    </source>
</reference>
<dbReference type="InterPro" id="IPR036465">
    <property type="entry name" value="vWFA_dom_sf"/>
</dbReference>
<proteinExistence type="predicted"/>
<evidence type="ECO:0000256" key="7">
    <source>
        <dbReference type="SAM" id="Phobius"/>
    </source>
</evidence>
<dbReference type="SUPFAM" id="SSF53300">
    <property type="entry name" value="vWA-like"/>
    <property type="match status" value="1"/>
</dbReference>
<feature type="domain" description="VWFA" evidence="8">
    <location>
        <begin position="87"/>
        <end position="277"/>
    </location>
</feature>
<evidence type="ECO:0000256" key="4">
    <source>
        <dbReference type="ARBA" id="ARBA00023136"/>
    </source>
</evidence>
<evidence type="ECO:0000313" key="10">
    <source>
        <dbReference type="Proteomes" id="UP000593910"/>
    </source>
</evidence>
<dbReference type="SUPFAM" id="SSF48452">
    <property type="entry name" value="TPR-like"/>
    <property type="match status" value="1"/>
</dbReference>
<sequence length="612" mass="69976">MSFLHPEFLYYMLPPVFILFALLLTQRESQATFFSEHVMQKLRVSANTLTLRARNALFFLMAVFMVIALAAPVIKEGEIEIQAKSADIILALDISDSMLAEDLYPNRLKLAKHKALELLKLAPNERVSVIAYAKNSYLVSPLSFDHSAVSFLLDKLDTDSITEKGTSLLSMLEVVKNNIESDKKKYLLVFSDGGDKEDFSEEIEFAKENNIVVFVIGVATPQGAPIREKNGGFIKQNGDIVISKLNSTISELAVKTGGVYIQSVNSDQDIKKMVSEIESIAKKKELKSKKIEKYIPLFYYPLGLAMIIFLIATSSMSKRKHVEVPATILLALTLFGSTNLKAGILDFKDLSDAKSAYENKEYKKAEGLYKNYATTHKDDASYYNSANALYKQKEYKKAIEQYKKAHFIDDDSEAKKYGNIGNSYAKIGDEKSLQSAIDAYKNSLKLKEDKDIEENLEAVKKALEKKKQQQQDQKNQDQKQNQDQNDQKEEKKDPEQQKKEQNDQQQNQGDGKEKQQNKKQDEKQKSQQEKQEENKKENEQKKQNESKEQKQENKEEKLDPQNSSAAQAHKQDMMSDAEEKKWLKALNNKQKTFLYQLNQDQKIQRSEDEKPW</sequence>
<feature type="compositionally biased region" description="Basic and acidic residues" evidence="6">
    <location>
        <begin position="569"/>
        <end position="582"/>
    </location>
</feature>
<keyword evidence="4 7" id="KW-0472">Membrane</keyword>
<dbReference type="PROSITE" id="PS50234">
    <property type="entry name" value="VWFA"/>
    <property type="match status" value="1"/>
</dbReference>
<feature type="transmembrane region" description="Helical" evidence="7">
    <location>
        <begin position="294"/>
        <end position="312"/>
    </location>
</feature>
<evidence type="ECO:0000256" key="5">
    <source>
        <dbReference type="PROSITE-ProRule" id="PRU00339"/>
    </source>
</evidence>
<evidence type="ECO:0000256" key="6">
    <source>
        <dbReference type="SAM" id="MobiDB-lite"/>
    </source>
</evidence>
<dbReference type="InterPro" id="IPR011990">
    <property type="entry name" value="TPR-like_helical_dom_sf"/>
</dbReference>
<dbReference type="InterPro" id="IPR019734">
    <property type="entry name" value="TPR_rpt"/>
</dbReference>
<evidence type="ECO:0000256" key="2">
    <source>
        <dbReference type="ARBA" id="ARBA00022692"/>
    </source>
</evidence>
<evidence type="ECO:0000313" key="9">
    <source>
        <dbReference type="EMBL" id="QOP41674.1"/>
    </source>
</evidence>
<evidence type="ECO:0000256" key="3">
    <source>
        <dbReference type="ARBA" id="ARBA00022989"/>
    </source>
</evidence>
<evidence type="ECO:0000259" key="8">
    <source>
        <dbReference type="PROSITE" id="PS50234"/>
    </source>
</evidence>
<feature type="compositionally biased region" description="Basic and acidic residues" evidence="6">
    <location>
        <begin position="485"/>
        <end position="502"/>
    </location>
</feature>
<feature type="repeat" description="TPR" evidence="5">
    <location>
        <begin position="379"/>
        <end position="412"/>
    </location>
</feature>
<dbReference type="Pfam" id="PF13519">
    <property type="entry name" value="VWA_2"/>
    <property type="match status" value="1"/>
</dbReference>
<dbReference type="Proteomes" id="UP000593910">
    <property type="component" value="Chromosome"/>
</dbReference>
<keyword evidence="1" id="KW-1003">Cell membrane</keyword>
<dbReference type="SMART" id="SM00327">
    <property type="entry name" value="VWA"/>
    <property type="match status" value="1"/>
</dbReference>